<keyword evidence="6" id="KW-0443">Lipid metabolism</keyword>
<keyword evidence="8" id="KW-1208">Phospholipid metabolism</keyword>
<evidence type="ECO:0000256" key="10">
    <source>
        <dbReference type="SAM" id="Phobius"/>
    </source>
</evidence>
<evidence type="ECO:0000256" key="1">
    <source>
        <dbReference type="ARBA" id="ARBA00004477"/>
    </source>
</evidence>
<keyword evidence="12" id="KW-1185">Reference proteome</keyword>
<dbReference type="GO" id="GO:0008654">
    <property type="term" value="P:phospholipid biosynthetic process"/>
    <property type="evidence" value="ECO:0007669"/>
    <property type="project" value="UniProtKB-KW"/>
</dbReference>
<keyword evidence="2 8" id="KW-0812">Transmembrane</keyword>
<comment type="catalytic activity">
    <reaction evidence="8">
        <text>(9Z)-octadecenoyl-CoA + H2O = S-(9Z-octadecenoyl)-4'-phosphopantetheine + adenosine 3',5'-bisphosphate + 2 H(+)</text>
        <dbReference type="Rhea" id="RHEA:65564"/>
        <dbReference type="ChEBI" id="CHEBI:15377"/>
        <dbReference type="ChEBI" id="CHEBI:15378"/>
        <dbReference type="ChEBI" id="CHEBI:57387"/>
        <dbReference type="ChEBI" id="CHEBI:58343"/>
        <dbReference type="ChEBI" id="CHEBI:156553"/>
    </reaction>
</comment>
<evidence type="ECO:0000256" key="6">
    <source>
        <dbReference type="ARBA" id="ARBA00023098"/>
    </source>
</evidence>
<evidence type="ECO:0000256" key="9">
    <source>
        <dbReference type="SAM" id="MobiDB-lite"/>
    </source>
</evidence>
<dbReference type="AlphaFoldDB" id="A0AAI8VJS3"/>
<evidence type="ECO:0000313" key="12">
    <source>
        <dbReference type="Proteomes" id="UP001295740"/>
    </source>
</evidence>
<keyword evidence="4 8" id="KW-0256">Endoplasmic reticulum</keyword>
<keyword evidence="3 8" id="KW-0378">Hydrolase</keyword>
<evidence type="ECO:0000256" key="5">
    <source>
        <dbReference type="ARBA" id="ARBA00022989"/>
    </source>
</evidence>
<comment type="similarity">
    <text evidence="8">Belongs to the FIT family. Fungal FIT2B/SCS3 subfamily.</text>
</comment>
<keyword evidence="5 8" id="KW-1133">Transmembrane helix</keyword>
<feature type="active site" evidence="8">
    <location>
        <position position="214"/>
    </location>
</feature>
<dbReference type="PANTHER" id="PTHR23129">
    <property type="entry name" value="ACYL-COENZYME A DIPHOSPHATASE FITM2"/>
    <property type="match status" value="1"/>
</dbReference>
<feature type="transmembrane region" description="Helical" evidence="10">
    <location>
        <begin position="281"/>
        <end position="301"/>
    </location>
</feature>
<feature type="transmembrane region" description="Helical" evidence="10">
    <location>
        <begin position="307"/>
        <end position="327"/>
    </location>
</feature>
<feature type="transmembrane region" description="Helical" evidence="10">
    <location>
        <begin position="49"/>
        <end position="70"/>
    </location>
</feature>
<dbReference type="HAMAP" id="MF_03231">
    <property type="entry name" value="SCS3"/>
    <property type="match status" value="1"/>
</dbReference>
<dbReference type="GO" id="GO:0005789">
    <property type="term" value="C:endoplasmic reticulum membrane"/>
    <property type="evidence" value="ECO:0007669"/>
    <property type="project" value="UniProtKB-SubCell"/>
</dbReference>
<feature type="transmembrane region" description="Helical" evidence="10">
    <location>
        <begin position="142"/>
        <end position="164"/>
    </location>
</feature>
<dbReference type="PANTHER" id="PTHR23129:SF0">
    <property type="entry name" value="ACYL-COENZYME A DIPHOSPHATASE FITM2"/>
    <property type="match status" value="1"/>
</dbReference>
<gene>
    <name evidence="8" type="primary">SCS3</name>
    <name evidence="8" type="synonym">FIT2B</name>
    <name evidence="11" type="ORF">KHLLAP_LOCUS6732</name>
</gene>
<keyword evidence="7 8" id="KW-0472">Membrane</keyword>
<dbReference type="GO" id="GO:0140042">
    <property type="term" value="P:lipid droplet formation"/>
    <property type="evidence" value="ECO:0007669"/>
    <property type="project" value="UniProtKB-UniRule"/>
</dbReference>
<dbReference type="GO" id="GO:0010945">
    <property type="term" value="F:coenzyme A diphosphatase activity"/>
    <property type="evidence" value="ECO:0007669"/>
    <property type="project" value="InterPro"/>
</dbReference>
<dbReference type="EMBL" id="CAUWAG010000008">
    <property type="protein sequence ID" value="CAJ2506264.1"/>
    <property type="molecule type" value="Genomic_DNA"/>
</dbReference>
<organism evidence="11 12">
    <name type="scientific">Anthostomella pinea</name>
    <dbReference type="NCBI Taxonomy" id="933095"/>
    <lineage>
        <taxon>Eukaryota</taxon>
        <taxon>Fungi</taxon>
        <taxon>Dikarya</taxon>
        <taxon>Ascomycota</taxon>
        <taxon>Pezizomycotina</taxon>
        <taxon>Sordariomycetes</taxon>
        <taxon>Xylariomycetidae</taxon>
        <taxon>Xylariales</taxon>
        <taxon>Xylariaceae</taxon>
        <taxon>Anthostomella</taxon>
    </lineage>
</organism>
<dbReference type="EC" id="3.6.1.-" evidence="8"/>
<keyword evidence="8" id="KW-0444">Lipid biosynthesis</keyword>
<comment type="catalytic activity">
    <reaction evidence="8">
        <text>(5Z,8Z,11Z,14Z)-eicosatetraenoyl-CoA + H2O = S-(5Z,8Z,11Z,14Z-eicosatetraenoyl)-4'-phosphopantetheine + adenosine 3',5'-bisphosphate + 2 H(+)</text>
        <dbReference type="Rhea" id="RHEA:65568"/>
        <dbReference type="ChEBI" id="CHEBI:15377"/>
        <dbReference type="ChEBI" id="CHEBI:15378"/>
        <dbReference type="ChEBI" id="CHEBI:57368"/>
        <dbReference type="ChEBI" id="CHEBI:58343"/>
        <dbReference type="ChEBI" id="CHEBI:156554"/>
    </reaction>
</comment>
<comment type="function">
    <text evidence="8">Fatty acyl-coenzyme A (CoA) diphosphatase that hydrolyzes fatty acyl-CoA to yield acyl-4'-phosphopantetheine and adenosine 3',5'-bisphosphate. Preferentially hydrolyzes unsaturated long-chain acyl-CoA substrates in the endoplasmic reticulum (ER) lumen. This catalytic activity is required for maintaining ER structure and for lipid droplets (LDs) biogenesis, which are lipid storage organelles involved in maintaining lipid and energy homeostasis. May directly bind to diacylglycerol (DAGs) and triacylglycerol, which is also important for LD biogenesis. May support directional budding of nacent LDs from the ER into the cytosol by reducing DAG levels at sites of LD formation. May play a role in the regulation of cell morphology and cytoskeletal organization. Involved in phospholipid biosynthesis.</text>
</comment>
<name>A0AAI8VJS3_9PEZI</name>
<feature type="active site" evidence="8">
    <location>
        <position position="301"/>
    </location>
</feature>
<evidence type="ECO:0000256" key="4">
    <source>
        <dbReference type="ARBA" id="ARBA00022824"/>
    </source>
</evidence>
<feature type="region of interest" description="Disordered" evidence="9">
    <location>
        <begin position="1"/>
        <end position="42"/>
    </location>
</feature>
<reference evidence="11" key="1">
    <citation type="submission" date="2023-10" db="EMBL/GenBank/DDBJ databases">
        <authorList>
            <person name="Hackl T."/>
        </authorList>
    </citation>
    <scope>NUCLEOTIDE SEQUENCE</scope>
</reference>
<evidence type="ECO:0000256" key="7">
    <source>
        <dbReference type="ARBA" id="ARBA00023136"/>
    </source>
</evidence>
<feature type="transmembrane region" description="Helical" evidence="10">
    <location>
        <begin position="112"/>
        <end position="130"/>
    </location>
</feature>
<dbReference type="InterPro" id="IPR046400">
    <property type="entry name" value="SCS3"/>
</dbReference>
<dbReference type="Proteomes" id="UP001295740">
    <property type="component" value="Unassembled WGS sequence"/>
</dbReference>
<proteinExistence type="inferred from homology"/>
<dbReference type="InterPro" id="IPR019388">
    <property type="entry name" value="FIT"/>
</dbReference>
<comment type="catalytic activity">
    <reaction evidence="8">
        <text>hexadecanoyl-CoA + H2O = S-hexadecanoyl-4'-phosphopantetheine + adenosine 3',5'-bisphosphate + 2 H(+)</text>
        <dbReference type="Rhea" id="RHEA:50032"/>
        <dbReference type="ChEBI" id="CHEBI:15377"/>
        <dbReference type="ChEBI" id="CHEBI:15378"/>
        <dbReference type="ChEBI" id="CHEBI:57379"/>
        <dbReference type="ChEBI" id="CHEBI:58343"/>
        <dbReference type="ChEBI" id="CHEBI:132018"/>
    </reaction>
</comment>
<evidence type="ECO:0000256" key="2">
    <source>
        <dbReference type="ARBA" id="ARBA00022692"/>
    </source>
</evidence>
<accession>A0AAI8VJS3</accession>
<evidence type="ECO:0000256" key="8">
    <source>
        <dbReference type="HAMAP-Rule" id="MF_03231"/>
    </source>
</evidence>
<protein>
    <recommendedName>
        <fullName evidence="8">Acyl-coenzyme A diphosphatase SCS3</fullName>
        <ecNumber evidence="8">3.6.1.-</ecNumber>
    </recommendedName>
    <alternativeName>
        <fullName evidence="8">FIT family protein SCS3</fullName>
    </alternativeName>
</protein>
<keyword evidence="8" id="KW-0594">Phospholipid biosynthesis</keyword>
<feature type="transmembrane region" description="Helical" evidence="10">
    <location>
        <begin position="211"/>
        <end position="234"/>
    </location>
</feature>
<comment type="catalytic activity">
    <reaction evidence="8">
        <text>an acyl-CoA + H2O = an acyl-4'-phosphopantetheine + adenosine 3',5'-bisphosphate + 2 H(+)</text>
        <dbReference type="Rhea" id="RHEA:50044"/>
        <dbReference type="ChEBI" id="CHEBI:15377"/>
        <dbReference type="ChEBI" id="CHEBI:15378"/>
        <dbReference type="ChEBI" id="CHEBI:58342"/>
        <dbReference type="ChEBI" id="CHEBI:58343"/>
        <dbReference type="ChEBI" id="CHEBI:132023"/>
    </reaction>
</comment>
<sequence>MAESYSLRSRQVDQMAGDGHEANGSPFRPTRARGSASTRRNSPYLPTPLESLALLIYPVLLVFGSLFSVLSPETRASPYDVTGHSHVQTGNAVPSYFARKDNLLNIIFVKRGWAWITVAFVAFAASHSTFRSSGTRLARAASRWALITGWWILVTQWCFGPAIIDRGFRFTGGKCEDAHEAVFEGTADKSDVFTAAACKASGGRWSGGHDISGHVFLLVLGSYFLVQEVGWVLLRSGAGVAGRGEERAVVMGDGAVKGAGVEAEGDGGAGDGSALGVGSKFTLTIVGLCWWMLLMTAIYFHTWFEKLTGLLVAFLGVYAVYILPRWIPALRGLIGMPGM</sequence>
<comment type="subcellular location">
    <subcellularLocation>
        <location evidence="1 8">Endoplasmic reticulum membrane</location>
        <topology evidence="1 8">Multi-pass membrane protein</topology>
    </subcellularLocation>
</comment>
<evidence type="ECO:0000313" key="11">
    <source>
        <dbReference type="EMBL" id="CAJ2506264.1"/>
    </source>
</evidence>
<comment type="caution">
    <text evidence="11">The sequence shown here is derived from an EMBL/GenBank/DDBJ whole genome shotgun (WGS) entry which is preliminary data.</text>
</comment>
<evidence type="ECO:0000256" key="3">
    <source>
        <dbReference type="ARBA" id="ARBA00022801"/>
    </source>
</evidence>
<dbReference type="Pfam" id="PF10261">
    <property type="entry name" value="FIT"/>
    <property type="match status" value="1"/>
</dbReference>